<feature type="region of interest" description="Disordered" evidence="1">
    <location>
        <begin position="1"/>
        <end position="100"/>
    </location>
</feature>
<accession>A0A1T3P2M2</accession>
<evidence type="ECO:0000256" key="1">
    <source>
        <dbReference type="SAM" id="MobiDB-lite"/>
    </source>
</evidence>
<dbReference type="EMBL" id="MWQN01000001">
    <property type="protein sequence ID" value="OPC83205.1"/>
    <property type="molecule type" value="Genomic_DNA"/>
</dbReference>
<keyword evidence="3" id="KW-1185">Reference proteome</keyword>
<gene>
    <name evidence="2" type="ORF">B4N89_21705</name>
</gene>
<dbReference type="Proteomes" id="UP000190037">
    <property type="component" value="Unassembled WGS sequence"/>
</dbReference>
<name>A0A1T3P2M2_9ACTN</name>
<sequence>MSDELPFSTRQVPPRRGEQGGVPEAPGGLSGTVAPPEGRGDAVRSSHEGARGPDGNSPPGVVEGEAAGARRGRTARKAPPRPARRLPDTQTRTGAGNRRELTMKARVHPDEKRRIEDAAARANMRPSGFLAEAALAAAAGEDFTRDTQLHDTGLQVSAARTEVGRVGTNLNQIARALNIDRLAGKPTDDDLLAHLRTVLTEVSGSLQRLDLAVEDMVERGR</sequence>
<dbReference type="InterPro" id="IPR053842">
    <property type="entry name" value="NikA-like"/>
</dbReference>
<proteinExistence type="predicted"/>
<dbReference type="RefSeq" id="WP_078977501.1">
    <property type="nucleotide sequence ID" value="NZ_MWQN01000001.1"/>
</dbReference>
<dbReference type="Pfam" id="PF21983">
    <property type="entry name" value="NikA-like"/>
    <property type="match status" value="1"/>
</dbReference>
<organism evidence="2 3">
    <name type="scientific">Embleya scabrispora</name>
    <dbReference type="NCBI Taxonomy" id="159449"/>
    <lineage>
        <taxon>Bacteria</taxon>
        <taxon>Bacillati</taxon>
        <taxon>Actinomycetota</taxon>
        <taxon>Actinomycetes</taxon>
        <taxon>Kitasatosporales</taxon>
        <taxon>Streptomycetaceae</taxon>
        <taxon>Embleya</taxon>
    </lineage>
</organism>
<dbReference type="AlphaFoldDB" id="A0A1T3P2M2"/>
<dbReference type="STRING" id="159449.B4N89_21705"/>
<feature type="compositionally biased region" description="Low complexity" evidence="1">
    <location>
        <begin position="58"/>
        <end position="69"/>
    </location>
</feature>
<feature type="compositionally biased region" description="Basic and acidic residues" evidence="1">
    <location>
        <begin position="38"/>
        <end position="51"/>
    </location>
</feature>
<evidence type="ECO:0000313" key="2">
    <source>
        <dbReference type="EMBL" id="OPC83205.1"/>
    </source>
</evidence>
<evidence type="ECO:0000313" key="3">
    <source>
        <dbReference type="Proteomes" id="UP000190037"/>
    </source>
</evidence>
<feature type="compositionally biased region" description="Basic residues" evidence="1">
    <location>
        <begin position="70"/>
        <end position="84"/>
    </location>
</feature>
<reference evidence="2 3" key="1">
    <citation type="submission" date="2017-03" db="EMBL/GenBank/DDBJ databases">
        <title>Draft genome sequence of Streptomyces scabrisporus NF3, endophyte isolated from Amphipterygium adstringens.</title>
        <authorList>
            <person name="Vazquez M."/>
            <person name="Ceapa C.D."/>
            <person name="Rodriguez Luna D."/>
            <person name="Sanchez Esquivel S."/>
        </authorList>
    </citation>
    <scope>NUCLEOTIDE SEQUENCE [LARGE SCALE GENOMIC DNA]</scope>
    <source>
        <strain evidence="2 3">NF3</strain>
    </source>
</reference>
<protein>
    <submittedName>
        <fullName evidence="2">Uncharacterized protein</fullName>
    </submittedName>
</protein>
<comment type="caution">
    <text evidence="2">The sequence shown here is derived from an EMBL/GenBank/DDBJ whole genome shotgun (WGS) entry which is preliminary data.</text>
</comment>